<dbReference type="CDD" id="cd00136">
    <property type="entry name" value="PDZ_canonical"/>
    <property type="match status" value="1"/>
</dbReference>
<organism evidence="4">
    <name type="scientific">Guillardia theta</name>
    <name type="common">Cryptophyte</name>
    <name type="synonym">Cryptomonas phi</name>
    <dbReference type="NCBI Taxonomy" id="55529"/>
    <lineage>
        <taxon>Eukaryota</taxon>
        <taxon>Cryptophyceae</taxon>
        <taxon>Pyrenomonadales</taxon>
        <taxon>Geminigeraceae</taxon>
        <taxon>Guillardia</taxon>
    </lineage>
</organism>
<accession>A0A7S4UQG8</accession>
<feature type="region of interest" description="Disordered" evidence="2">
    <location>
        <begin position="588"/>
        <end position="616"/>
    </location>
</feature>
<feature type="coiled-coil region" evidence="1">
    <location>
        <begin position="429"/>
        <end position="466"/>
    </location>
</feature>
<dbReference type="InterPro" id="IPR036034">
    <property type="entry name" value="PDZ_sf"/>
</dbReference>
<dbReference type="InterPro" id="IPR041489">
    <property type="entry name" value="PDZ_6"/>
</dbReference>
<dbReference type="Pfam" id="PF17820">
    <property type="entry name" value="PDZ_6"/>
    <property type="match status" value="1"/>
</dbReference>
<dbReference type="PROSITE" id="PS50106">
    <property type="entry name" value="PDZ"/>
    <property type="match status" value="1"/>
</dbReference>
<protein>
    <recommendedName>
        <fullName evidence="3">PDZ domain-containing protein</fullName>
    </recommendedName>
</protein>
<dbReference type="EMBL" id="HBKN01045944">
    <property type="protein sequence ID" value="CAE2335615.1"/>
    <property type="molecule type" value="Transcribed_RNA"/>
</dbReference>
<feature type="compositionally biased region" description="Acidic residues" evidence="2">
    <location>
        <begin position="606"/>
        <end position="616"/>
    </location>
</feature>
<evidence type="ECO:0000256" key="1">
    <source>
        <dbReference type="SAM" id="Coils"/>
    </source>
</evidence>
<proteinExistence type="predicted"/>
<feature type="coiled-coil region" evidence="1">
    <location>
        <begin position="176"/>
        <end position="203"/>
    </location>
</feature>
<dbReference type="AlphaFoldDB" id="A0A7S4UQG8"/>
<gene>
    <name evidence="4" type="ORF">GTHE00462_LOCUS35953</name>
</gene>
<sequence>MSSLGIVWQTSRKQVIAATAADSGYRLVLVVSKVLPGSPAAECGKIRAGDKLIAVQDESPDSRKVVIGMSQKQLEGIMRLFRSTLIFEFLHATDFGSGKSFFVQMRRNAETKRMDFVSLPDINGRKEKKASSEAQGRSEGKQDDMQKEISDALCIIEKSRKFSVMDELTTREKAEMRLMNKHIELLEDNHADVKKEERNLSTKISRMSAEIEEVKQVLYLFCDRCGFDINRNVCSHEKHGLVHSTAHFIEEFERLRADFIQKCDESPGLIEENFRLESQIDEQGEALSANKVTLRACQDELEVAAEHLATRKREMDEEYEKHRRDAVTSRTAAKEALEREMYVLERQMAELDDEEEKLVAEIEATSQEIDKEESSLHVHEKKLELAKLLMQASGEGEVFNLISHVCEFTGKPPEFVEMFLQDMEMDAEIQRLREREEALSNKLEQLSEEENRINRERKKHSKLQFNMLIHVGGKEDGELEEEREVQRKGSVTAGDISREVEEYILSMNPQLSVSSQVLRDFFLLRYPFMAFTEEHNQILRKKLEELDTLVTMRSGGQEQVETASNSGRRDVQLLAEDCQEALKVERERKKMARRRHQEERKGSDSESSEEAEEEME</sequence>
<dbReference type="Gene3D" id="2.30.42.10">
    <property type="match status" value="1"/>
</dbReference>
<evidence type="ECO:0000256" key="2">
    <source>
        <dbReference type="SAM" id="MobiDB-lite"/>
    </source>
</evidence>
<feature type="coiled-coil region" evidence="1">
    <location>
        <begin position="298"/>
        <end position="382"/>
    </location>
</feature>
<name>A0A7S4UQG8_GUITH</name>
<feature type="region of interest" description="Disordered" evidence="2">
    <location>
        <begin position="125"/>
        <end position="146"/>
    </location>
</feature>
<evidence type="ECO:0000313" key="4">
    <source>
        <dbReference type="EMBL" id="CAE2335615.1"/>
    </source>
</evidence>
<dbReference type="SMART" id="SM00228">
    <property type="entry name" value="PDZ"/>
    <property type="match status" value="1"/>
</dbReference>
<keyword evidence="1" id="KW-0175">Coiled coil</keyword>
<dbReference type="SUPFAM" id="SSF50156">
    <property type="entry name" value="PDZ domain-like"/>
    <property type="match status" value="1"/>
</dbReference>
<evidence type="ECO:0000259" key="3">
    <source>
        <dbReference type="PROSITE" id="PS50106"/>
    </source>
</evidence>
<dbReference type="InterPro" id="IPR001478">
    <property type="entry name" value="PDZ"/>
</dbReference>
<reference evidence="4" key="1">
    <citation type="submission" date="2021-01" db="EMBL/GenBank/DDBJ databases">
        <authorList>
            <person name="Corre E."/>
            <person name="Pelletier E."/>
            <person name="Niang G."/>
            <person name="Scheremetjew M."/>
            <person name="Finn R."/>
            <person name="Kale V."/>
            <person name="Holt S."/>
            <person name="Cochrane G."/>
            <person name="Meng A."/>
            <person name="Brown T."/>
            <person name="Cohen L."/>
        </authorList>
    </citation>
    <scope>NUCLEOTIDE SEQUENCE</scope>
    <source>
        <strain evidence="4">CCMP 2712</strain>
    </source>
</reference>
<feature type="domain" description="PDZ" evidence="3">
    <location>
        <begin position="1"/>
        <end position="79"/>
    </location>
</feature>